<dbReference type="Proteomes" id="UP000628736">
    <property type="component" value="Unassembled WGS sequence"/>
</dbReference>
<keyword evidence="1" id="KW-0697">Rotamase</keyword>
<evidence type="ECO:0000313" key="5">
    <source>
        <dbReference type="EMBL" id="MBC5723349.1"/>
    </source>
</evidence>
<feature type="region of interest" description="Disordered" evidence="2">
    <location>
        <begin position="408"/>
        <end position="435"/>
    </location>
</feature>
<dbReference type="InterPro" id="IPR027304">
    <property type="entry name" value="Trigger_fact/SurA_dom_sf"/>
</dbReference>
<evidence type="ECO:0000256" key="2">
    <source>
        <dbReference type="SAM" id="MobiDB-lite"/>
    </source>
</evidence>
<feature type="domain" description="PpiC" evidence="4">
    <location>
        <begin position="227"/>
        <end position="344"/>
    </location>
</feature>
<gene>
    <name evidence="5" type="ORF">H8S11_11070</name>
</gene>
<dbReference type="InterPro" id="IPR050245">
    <property type="entry name" value="PrsA_foldase"/>
</dbReference>
<evidence type="ECO:0000259" key="4">
    <source>
        <dbReference type="PROSITE" id="PS50198"/>
    </source>
</evidence>
<dbReference type="PROSITE" id="PS50198">
    <property type="entry name" value="PPIC_PPIASE_2"/>
    <property type="match status" value="1"/>
</dbReference>
<dbReference type="PROSITE" id="PS51257">
    <property type="entry name" value="PROKAR_LIPOPROTEIN"/>
    <property type="match status" value="1"/>
</dbReference>
<dbReference type="PANTHER" id="PTHR47245:SF2">
    <property type="entry name" value="PEPTIDYL-PROLYL CIS-TRANS ISOMERASE HP_0175-RELATED"/>
    <property type="match status" value="1"/>
</dbReference>
<keyword evidence="3" id="KW-0732">Signal</keyword>
<dbReference type="SUPFAM" id="SSF54534">
    <property type="entry name" value="FKBP-like"/>
    <property type="match status" value="1"/>
</dbReference>
<dbReference type="SUPFAM" id="SSF109998">
    <property type="entry name" value="Triger factor/SurA peptide-binding domain-like"/>
    <property type="match status" value="1"/>
</dbReference>
<evidence type="ECO:0000256" key="3">
    <source>
        <dbReference type="SAM" id="SignalP"/>
    </source>
</evidence>
<protein>
    <submittedName>
        <fullName evidence="5">Peptidylprolyl isomerase</fullName>
    </submittedName>
</protein>
<keyword evidence="6" id="KW-1185">Reference proteome</keyword>
<feature type="signal peptide" evidence="3">
    <location>
        <begin position="1"/>
        <end position="21"/>
    </location>
</feature>
<dbReference type="GO" id="GO:0003755">
    <property type="term" value="F:peptidyl-prolyl cis-trans isomerase activity"/>
    <property type="evidence" value="ECO:0007669"/>
    <property type="project" value="UniProtKB-KW"/>
</dbReference>
<evidence type="ECO:0000256" key="1">
    <source>
        <dbReference type="PROSITE-ProRule" id="PRU00278"/>
    </source>
</evidence>
<sequence length="435" mass="47084">MMKRILSLALALALGTTLLSGCSKGDGSEDSSTSGSSADTSAPSEVEPMDLTGVTDPYQATAGVPGNTVVAKVGDYEITAESLLYWLNYNIEYQLQQYAMFGLTDLPWDSETEDGTLADTLKNAALQIAAYYRLVPELCAEKGLSPDQEMLDQVAAFLDSAVQELGGQETMEHYFWASMMTPDQFRSMYEGVSLDEQLQELYYGEGSEGYPTDAEVLSYAQDELGVYRAKHILLLTKDMEQTVTNEDGTTGYAPLDDATVAEKKALADDLLAQLRAAEDPIALFDELMNEHSEDSGLAANPDGYTTTKGQMVPEFENTALALKDGEISDVVESTYGYHIILRLPLDPADYRGQMVADKMEILSQQWLDEYGVVPTEAFEQIDPITFRTQVTALQAAVQQEIAAIYEAAEDDADSSAPSDGSSPATDSSSASGSQG</sequence>
<feature type="compositionally biased region" description="Low complexity" evidence="2">
    <location>
        <begin position="414"/>
        <end position="435"/>
    </location>
</feature>
<feature type="chain" id="PRO_5038756902" evidence="3">
    <location>
        <begin position="22"/>
        <end position="435"/>
    </location>
</feature>
<dbReference type="Pfam" id="PF00639">
    <property type="entry name" value="Rotamase"/>
    <property type="match status" value="1"/>
</dbReference>
<organism evidence="5 6">
    <name type="scientific">Flintibacter hominis</name>
    <dbReference type="NCBI Taxonomy" id="2763048"/>
    <lineage>
        <taxon>Bacteria</taxon>
        <taxon>Bacillati</taxon>
        <taxon>Bacillota</taxon>
        <taxon>Clostridia</taxon>
        <taxon>Eubacteriales</taxon>
        <taxon>Flintibacter</taxon>
    </lineage>
</organism>
<dbReference type="InterPro" id="IPR046357">
    <property type="entry name" value="PPIase_dom_sf"/>
</dbReference>
<feature type="compositionally biased region" description="Low complexity" evidence="2">
    <location>
        <begin position="30"/>
        <end position="45"/>
    </location>
</feature>
<reference evidence="5" key="1">
    <citation type="submission" date="2020-08" db="EMBL/GenBank/DDBJ databases">
        <title>Genome public.</title>
        <authorList>
            <person name="Liu C."/>
            <person name="Sun Q."/>
        </authorList>
    </citation>
    <scope>NUCLEOTIDE SEQUENCE</scope>
    <source>
        <strain evidence="5">NSJ-23</strain>
    </source>
</reference>
<comment type="caution">
    <text evidence="5">The sequence shown here is derived from an EMBL/GenBank/DDBJ whole genome shotgun (WGS) entry which is preliminary data.</text>
</comment>
<dbReference type="RefSeq" id="WP_186853178.1">
    <property type="nucleotide sequence ID" value="NZ_JACOPO010000008.1"/>
</dbReference>
<dbReference type="InterPro" id="IPR000297">
    <property type="entry name" value="PPIase_PpiC"/>
</dbReference>
<keyword evidence="1 5" id="KW-0413">Isomerase</keyword>
<proteinExistence type="predicted"/>
<dbReference type="AlphaFoldDB" id="A0A8J6J314"/>
<accession>A0A8J6J314</accession>
<evidence type="ECO:0000313" key="6">
    <source>
        <dbReference type="Proteomes" id="UP000628736"/>
    </source>
</evidence>
<dbReference type="PANTHER" id="PTHR47245">
    <property type="entry name" value="PEPTIDYLPROLYL ISOMERASE"/>
    <property type="match status" value="1"/>
</dbReference>
<name>A0A8J6J314_9FIRM</name>
<dbReference type="EMBL" id="JACOPO010000008">
    <property type="protein sequence ID" value="MBC5723349.1"/>
    <property type="molecule type" value="Genomic_DNA"/>
</dbReference>
<dbReference type="Gene3D" id="3.10.50.40">
    <property type="match status" value="1"/>
</dbReference>
<feature type="region of interest" description="Disordered" evidence="2">
    <location>
        <begin position="23"/>
        <end position="58"/>
    </location>
</feature>